<dbReference type="EMBL" id="BLXT01005681">
    <property type="protein sequence ID" value="GFO24953.1"/>
    <property type="molecule type" value="Genomic_DNA"/>
</dbReference>
<evidence type="ECO:0000313" key="1">
    <source>
        <dbReference type="EMBL" id="GFO24953.1"/>
    </source>
</evidence>
<gene>
    <name evidence="1" type="ORF">PoB_005145800</name>
</gene>
<dbReference type="AlphaFoldDB" id="A0AAV4BZ90"/>
<accession>A0AAV4BZ90</accession>
<evidence type="ECO:0000313" key="2">
    <source>
        <dbReference type="Proteomes" id="UP000735302"/>
    </source>
</evidence>
<name>A0AAV4BZ90_9GAST</name>
<keyword evidence="2" id="KW-1185">Reference proteome</keyword>
<proteinExistence type="predicted"/>
<sequence length="115" mass="13105">MITSNGIISGIFKVRGCEILQCGPTEKTLDTTEWPLYYVSIEQAFDVVKSAYISTDRGKGTVCLKELQKKYANIPTKAVELFKSLFQDCQRKRKWLMTNGQYSPRNSRQEVSVSN</sequence>
<dbReference type="Proteomes" id="UP000735302">
    <property type="component" value="Unassembled WGS sequence"/>
</dbReference>
<organism evidence="1 2">
    <name type="scientific">Plakobranchus ocellatus</name>
    <dbReference type="NCBI Taxonomy" id="259542"/>
    <lineage>
        <taxon>Eukaryota</taxon>
        <taxon>Metazoa</taxon>
        <taxon>Spiralia</taxon>
        <taxon>Lophotrochozoa</taxon>
        <taxon>Mollusca</taxon>
        <taxon>Gastropoda</taxon>
        <taxon>Heterobranchia</taxon>
        <taxon>Euthyneura</taxon>
        <taxon>Panpulmonata</taxon>
        <taxon>Sacoglossa</taxon>
        <taxon>Placobranchoidea</taxon>
        <taxon>Plakobranchidae</taxon>
        <taxon>Plakobranchus</taxon>
    </lineage>
</organism>
<reference evidence="1 2" key="1">
    <citation type="journal article" date="2021" name="Elife">
        <title>Chloroplast acquisition without the gene transfer in kleptoplastic sea slugs, Plakobranchus ocellatus.</title>
        <authorList>
            <person name="Maeda T."/>
            <person name="Takahashi S."/>
            <person name="Yoshida T."/>
            <person name="Shimamura S."/>
            <person name="Takaki Y."/>
            <person name="Nagai Y."/>
            <person name="Toyoda A."/>
            <person name="Suzuki Y."/>
            <person name="Arimoto A."/>
            <person name="Ishii H."/>
            <person name="Satoh N."/>
            <person name="Nishiyama T."/>
            <person name="Hasebe M."/>
            <person name="Maruyama T."/>
            <person name="Minagawa J."/>
            <person name="Obokata J."/>
            <person name="Shigenobu S."/>
        </authorList>
    </citation>
    <scope>NUCLEOTIDE SEQUENCE [LARGE SCALE GENOMIC DNA]</scope>
</reference>
<comment type="caution">
    <text evidence="1">The sequence shown here is derived from an EMBL/GenBank/DDBJ whole genome shotgun (WGS) entry which is preliminary data.</text>
</comment>
<protein>
    <submittedName>
        <fullName evidence="1">KRAB-A domain-containing protein 2</fullName>
    </submittedName>
</protein>